<evidence type="ECO:0000259" key="2">
    <source>
        <dbReference type="Pfam" id="PF03171"/>
    </source>
</evidence>
<protein>
    <recommendedName>
        <fullName evidence="6">Clavaminate synthase-like protein</fullName>
    </recommendedName>
</protein>
<evidence type="ECO:0008006" key="6">
    <source>
        <dbReference type="Google" id="ProtNLM"/>
    </source>
</evidence>
<dbReference type="Pfam" id="PF03171">
    <property type="entry name" value="2OG-FeII_Oxy"/>
    <property type="match status" value="1"/>
</dbReference>
<gene>
    <name evidence="4" type="ORF">HYALB_00006934</name>
</gene>
<dbReference type="InterPro" id="IPR044861">
    <property type="entry name" value="IPNS-like_FE2OG_OXY"/>
</dbReference>
<evidence type="ECO:0000256" key="1">
    <source>
        <dbReference type="ARBA" id="ARBA00008056"/>
    </source>
</evidence>
<evidence type="ECO:0000313" key="5">
    <source>
        <dbReference type="Proteomes" id="UP000701801"/>
    </source>
</evidence>
<dbReference type="SUPFAM" id="SSF51197">
    <property type="entry name" value="Clavaminate synthase-like"/>
    <property type="match status" value="1"/>
</dbReference>
<comment type="caution">
    <text evidence="4">The sequence shown here is derived from an EMBL/GenBank/DDBJ whole genome shotgun (WGS) entry which is preliminary data.</text>
</comment>
<comment type="similarity">
    <text evidence="1">Belongs to the iron/ascorbate-dependent oxidoreductase family.</text>
</comment>
<feature type="domain" description="Isopenicillin N synthase-like Fe(2+) 2OG dioxygenase" evidence="2">
    <location>
        <begin position="218"/>
        <end position="283"/>
    </location>
</feature>
<accession>A0A9N9Q173</accession>
<keyword evidence="5" id="KW-1185">Reference proteome</keyword>
<feature type="domain" description="Non-haem dioxygenase N-terminal" evidence="3">
    <location>
        <begin position="27"/>
        <end position="92"/>
    </location>
</feature>
<dbReference type="InterPro" id="IPR026992">
    <property type="entry name" value="DIOX_N"/>
</dbReference>
<dbReference type="AlphaFoldDB" id="A0A9N9Q173"/>
<dbReference type="OrthoDB" id="406156at2759"/>
<evidence type="ECO:0000259" key="3">
    <source>
        <dbReference type="Pfam" id="PF14226"/>
    </source>
</evidence>
<dbReference type="EMBL" id="CAJVRM010000018">
    <property type="protein sequence ID" value="CAG8971384.1"/>
    <property type="molecule type" value="Genomic_DNA"/>
</dbReference>
<name>A0A9N9Q173_9HELO</name>
<sequence>MPSSTLSPYKQIPETKEDLDWAELVTLDLSLWDKPGGKEKLAAQLEHASQHVGFFYVTNFGISQEEVDRQFALGREFYKLPLDEKLKFYSQEDLDNGELGEGIVDNIEVYNIPKFDGFHAKAHKQPAVLKEHLDEIEKFSRASLYPLNKTTIRLMQGQDIHEKVVLKLLRVLATVLELPEDQLLQDHAYNDNGEDHLRYMHYAARSAEKNKKIGGLYSPGHTDLGTITILFRQPVAGLQILNNKEEWKWAKPMDGTITVNICGALSALTGGYFKSSVHRVHVPPQDQAHIDRLGVLPNNHVYLHPITNSPVLQRTEKTSNPFTTLGKRMTVEEWVKVRQTQQQRRKVPVKITEDGKYTYHKKDIEILPGLTAMVYN</sequence>
<proteinExistence type="inferred from homology"/>
<dbReference type="InterPro" id="IPR027443">
    <property type="entry name" value="IPNS-like_sf"/>
</dbReference>
<dbReference type="Gene3D" id="2.60.120.330">
    <property type="entry name" value="B-lactam Antibiotic, Isopenicillin N Synthase, Chain"/>
    <property type="match status" value="1"/>
</dbReference>
<dbReference type="PRINTS" id="PR00682">
    <property type="entry name" value="IPNSYNTHASE"/>
</dbReference>
<evidence type="ECO:0000313" key="4">
    <source>
        <dbReference type="EMBL" id="CAG8971384.1"/>
    </source>
</evidence>
<reference evidence="4" key="1">
    <citation type="submission" date="2021-07" db="EMBL/GenBank/DDBJ databases">
        <authorList>
            <person name="Durling M."/>
        </authorList>
    </citation>
    <scope>NUCLEOTIDE SEQUENCE</scope>
</reference>
<organism evidence="4 5">
    <name type="scientific">Hymenoscyphus albidus</name>
    <dbReference type="NCBI Taxonomy" id="595503"/>
    <lineage>
        <taxon>Eukaryota</taxon>
        <taxon>Fungi</taxon>
        <taxon>Dikarya</taxon>
        <taxon>Ascomycota</taxon>
        <taxon>Pezizomycotina</taxon>
        <taxon>Leotiomycetes</taxon>
        <taxon>Helotiales</taxon>
        <taxon>Helotiaceae</taxon>
        <taxon>Hymenoscyphus</taxon>
    </lineage>
</organism>
<dbReference type="Pfam" id="PF14226">
    <property type="entry name" value="DIOX_N"/>
    <property type="match status" value="1"/>
</dbReference>
<dbReference type="Proteomes" id="UP000701801">
    <property type="component" value="Unassembled WGS sequence"/>
</dbReference>
<dbReference type="PANTHER" id="PTHR47990">
    <property type="entry name" value="2-OXOGLUTARATE (2OG) AND FE(II)-DEPENDENT OXYGENASE SUPERFAMILY PROTEIN-RELATED"/>
    <property type="match status" value="1"/>
</dbReference>
<dbReference type="InterPro" id="IPR050231">
    <property type="entry name" value="Iron_ascorbate_oxido_reductase"/>
</dbReference>